<protein>
    <recommendedName>
        <fullName evidence="3">F-box domain-containing protein</fullName>
    </recommendedName>
</protein>
<dbReference type="AlphaFoldDB" id="F4S6Z6"/>
<dbReference type="HOGENOM" id="CLU_032925_1_1_1"/>
<evidence type="ECO:0000313" key="1">
    <source>
        <dbReference type="EMBL" id="EGF99595.1"/>
    </source>
</evidence>
<evidence type="ECO:0000313" key="2">
    <source>
        <dbReference type="Proteomes" id="UP000001072"/>
    </source>
</evidence>
<reference evidence="2" key="1">
    <citation type="journal article" date="2011" name="Proc. Natl. Acad. Sci. U.S.A.">
        <title>Obligate biotrophy features unraveled by the genomic analysis of rust fungi.</title>
        <authorList>
            <person name="Duplessis S."/>
            <person name="Cuomo C.A."/>
            <person name="Lin Y.-C."/>
            <person name="Aerts A."/>
            <person name="Tisserant E."/>
            <person name="Veneault-Fourrey C."/>
            <person name="Joly D.L."/>
            <person name="Hacquard S."/>
            <person name="Amselem J."/>
            <person name="Cantarel B.L."/>
            <person name="Chiu R."/>
            <person name="Coutinho P.M."/>
            <person name="Feau N."/>
            <person name="Field M."/>
            <person name="Frey P."/>
            <person name="Gelhaye E."/>
            <person name="Goldberg J."/>
            <person name="Grabherr M.G."/>
            <person name="Kodira C.D."/>
            <person name="Kohler A."/>
            <person name="Kuees U."/>
            <person name="Lindquist E.A."/>
            <person name="Lucas S.M."/>
            <person name="Mago R."/>
            <person name="Mauceli E."/>
            <person name="Morin E."/>
            <person name="Murat C."/>
            <person name="Pangilinan J.L."/>
            <person name="Park R."/>
            <person name="Pearson M."/>
            <person name="Quesneville H."/>
            <person name="Rouhier N."/>
            <person name="Sakthikumar S."/>
            <person name="Salamov A.A."/>
            <person name="Schmutz J."/>
            <person name="Selles B."/>
            <person name="Shapiro H."/>
            <person name="Tanguay P."/>
            <person name="Tuskan G.A."/>
            <person name="Henrissat B."/>
            <person name="Van de Peer Y."/>
            <person name="Rouze P."/>
            <person name="Ellis J.G."/>
            <person name="Dodds P.N."/>
            <person name="Schein J.E."/>
            <person name="Zhong S."/>
            <person name="Hamelin R.C."/>
            <person name="Grigoriev I.V."/>
            <person name="Szabo L.J."/>
            <person name="Martin F."/>
        </authorList>
    </citation>
    <scope>NUCLEOTIDE SEQUENCE [LARGE SCALE GENOMIC DNA]</scope>
    <source>
        <strain evidence="2">98AG31 / pathotype 3-4-7</strain>
    </source>
</reference>
<dbReference type="GeneID" id="18924734"/>
<organism evidence="2">
    <name type="scientific">Melampsora larici-populina (strain 98AG31 / pathotype 3-4-7)</name>
    <name type="common">Poplar leaf rust fungus</name>
    <dbReference type="NCBI Taxonomy" id="747676"/>
    <lineage>
        <taxon>Eukaryota</taxon>
        <taxon>Fungi</taxon>
        <taxon>Dikarya</taxon>
        <taxon>Basidiomycota</taxon>
        <taxon>Pucciniomycotina</taxon>
        <taxon>Pucciniomycetes</taxon>
        <taxon>Pucciniales</taxon>
        <taxon>Melampsoraceae</taxon>
        <taxon>Melampsora</taxon>
    </lineage>
</organism>
<dbReference type="InParanoid" id="F4S6Z6"/>
<dbReference type="RefSeq" id="XP_007417195.1">
    <property type="nucleotide sequence ID" value="XM_007417133.1"/>
</dbReference>
<dbReference type="KEGG" id="mlr:MELLADRAFT_112594"/>
<keyword evidence="2" id="KW-1185">Reference proteome</keyword>
<dbReference type="Proteomes" id="UP000001072">
    <property type="component" value="Unassembled WGS sequence"/>
</dbReference>
<proteinExistence type="predicted"/>
<dbReference type="EMBL" id="GL883157">
    <property type="protein sequence ID" value="EGF99595.1"/>
    <property type="molecule type" value="Genomic_DNA"/>
</dbReference>
<dbReference type="VEuPathDB" id="FungiDB:MELLADRAFT_112594"/>
<name>F4S6Z6_MELLP</name>
<accession>F4S6Z6</accession>
<evidence type="ECO:0008006" key="3">
    <source>
        <dbReference type="Google" id="ProtNLM"/>
    </source>
</evidence>
<gene>
    <name evidence="1" type="ORF">MELLADRAFT_112594</name>
</gene>
<sequence length="368" mass="41811">MNCFVKTWRHSANISAVARLSYLSVDGIVWPGMSLELETDPNVKDIPASYQIAFKSSSFNYQSILLEDVEEVIRFCGHALTSLKLCFKSGAGFTPEIIESIKKIKGLKMLFIASDPYGLQKNHPKLIEDLLNVTNELQSLSLDIGSIRPLRLNREALPSLQHLAAACDTNDLNAITDFCENHGHNIKCLEYLAHPGCDRASEVILALRDLLEILFVQSVPNLLPAEISRLSFPKLKVIRSISSPVENPSLAWLQLDILANVQVYITDYWCSHKYWRKGLKGLKMESLIKPVDFEHIVFITGHEPGVEEKRVLAEVFRRHHIHCHFKSCLDYIELMVSPPLANFEMSLQSELVEKQWPFFWPISKRGSK</sequence>